<dbReference type="FunFam" id="1.10.1200.10:FF:000007">
    <property type="entry name" value="Probable polyketide synthase pks17"/>
    <property type="match status" value="2"/>
</dbReference>
<feature type="domain" description="PKS/mFAS DH" evidence="13">
    <location>
        <begin position="931"/>
        <end position="1199"/>
    </location>
</feature>
<dbReference type="Pfam" id="PF21089">
    <property type="entry name" value="PKS_DH_N"/>
    <property type="match status" value="2"/>
</dbReference>
<dbReference type="SMART" id="SM00827">
    <property type="entry name" value="PKS_AT"/>
    <property type="match status" value="2"/>
</dbReference>
<feature type="coiled-coil region" evidence="10">
    <location>
        <begin position="5"/>
        <end position="32"/>
    </location>
</feature>
<keyword evidence="5" id="KW-0276">Fatty acid metabolism</keyword>
<keyword evidence="15" id="KW-1185">Reference proteome</keyword>
<evidence type="ECO:0000256" key="1">
    <source>
        <dbReference type="ARBA" id="ARBA00005189"/>
    </source>
</evidence>
<evidence type="ECO:0000256" key="6">
    <source>
        <dbReference type="ARBA" id="ARBA00023098"/>
    </source>
</evidence>
<dbReference type="CDD" id="cd05195">
    <property type="entry name" value="enoyl_red"/>
    <property type="match status" value="2"/>
</dbReference>
<dbReference type="InterPro" id="IPR014031">
    <property type="entry name" value="Ketoacyl_synth_C"/>
</dbReference>
<dbReference type="GO" id="GO:0031177">
    <property type="term" value="F:phosphopantetheine binding"/>
    <property type="evidence" value="ECO:0007669"/>
    <property type="project" value="InterPro"/>
</dbReference>
<dbReference type="PANTHER" id="PTHR43775">
    <property type="entry name" value="FATTY ACID SYNTHASE"/>
    <property type="match status" value="1"/>
</dbReference>
<feature type="region of interest" description="N-terminal hotdog fold" evidence="9">
    <location>
        <begin position="931"/>
        <end position="1053"/>
    </location>
</feature>
<keyword evidence="6" id="KW-0443">Lipid metabolism</keyword>
<evidence type="ECO:0000256" key="3">
    <source>
        <dbReference type="ARBA" id="ARBA00022553"/>
    </source>
</evidence>
<evidence type="ECO:0000256" key="9">
    <source>
        <dbReference type="PROSITE-ProRule" id="PRU01363"/>
    </source>
</evidence>
<dbReference type="InterPro" id="IPR036736">
    <property type="entry name" value="ACP-like_sf"/>
</dbReference>
<dbReference type="InterPro" id="IPR050091">
    <property type="entry name" value="PKS_NRPS_Biosynth_Enz"/>
</dbReference>
<dbReference type="PROSITE" id="PS00606">
    <property type="entry name" value="KS3_1"/>
    <property type="match status" value="2"/>
</dbReference>
<dbReference type="GO" id="GO:0006633">
    <property type="term" value="P:fatty acid biosynthetic process"/>
    <property type="evidence" value="ECO:0007669"/>
    <property type="project" value="InterPro"/>
</dbReference>
<dbReference type="InterPro" id="IPR011032">
    <property type="entry name" value="GroES-like_sf"/>
</dbReference>
<feature type="region of interest" description="N-terminal hotdog fold" evidence="9">
    <location>
        <begin position="2948"/>
        <end position="3070"/>
    </location>
</feature>
<feature type="region of interest" description="C-terminal hotdog fold" evidence="9">
    <location>
        <begin position="3082"/>
        <end position="3218"/>
    </location>
</feature>
<feature type="active site" description="Proton donor; for dehydratase activity" evidence="9">
    <location>
        <position position="1124"/>
    </location>
</feature>
<dbReference type="InterPro" id="IPR018201">
    <property type="entry name" value="Ketoacyl_synth_AS"/>
</dbReference>
<dbReference type="Pfam" id="PF00698">
    <property type="entry name" value="Acyl_transf_1"/>
    <property type="match status" value="2"/>
</dbReference>
<dbReference type="PANTHER" id="PTHR43775:SF51">
    <property type="entry name" value="INACTIVE PHENOLPHTHIOCEROL SYNTHESIS POLYKETIDE SYNTHASE TYPE I PKS1-RELATED"/>
    <property type="match status" value="1"/>
</dbReference>
<dbReference type="SUPFAM" id="SSF52151">
    <property type="entry name" value="FabD/lysophospholipase-like"/>
    <property type="match status" value="2"/>
</dbReference>
<dbReference type="Pfam" id="PF00109">
    <property type="entry name" value="ketoacyl-synt"/>
    <property type="match status" value="2"/>
</dbReference>
<dbReference type="InterPro" id="IPR016035">
    <property type="entry name" value="Acyl_Trfase/lysoPLipase"/>
</dbReference>
<dbReference type="Pfam" id="PF00550">
    <property type="entry name" value="PP-binding"/>
    <property type="match status" value="2"/>
</dbReference>
<dbReference type="FunFam" id="3.40.50.720:FF:000381">
    <property type="entry name" value="Probable polyketide synthase pks17"/>
    <property type="match status" value="2"/>
</dbReference>
<dbReference type="FunFam" id="3.10.129.110:FF:000003">
    <property type="entry name" value="Probable polyketide synthase pks1"/>
    <property type="match status" value="1"/>
</dbReference>
<dbReference type="GO" id="GO:0004312">
    <property type="term" value="F:fatty acid synthase activity"/>
    <property type="evidence" value="ECO:0007669"/>
    <property type="project" value="TreeGrafter"/>
</dbReference>
<dbReference type="SUPFAM" id="SSF53901">
    <property type="entry name" value="Thiolase-like"/>
    <property type="match status" value="2"/>
</dbReference>
<dbReference type="InterPro" id="IPR009081">
    <property type="entry name" value="PP-bd_ACP"/>
</dbReference>
<dbReference type="InterPro" id="IPR049552">
    <property type="entry name" value="PKS_DH_N"/>
</dbReference>
<evidence type="ECO:0000256" key="8">
    <source>
        <dbReference type="ARBA" id="ARBA00023315"/>
    </source>
</evidence>
<dbReference type="InterPro" id="IPR020807">
    <property type="entry name" value="PKS_DH"/>
</dbReference>
<dbReference type="FunFam" id="3.40.50.720:FF:000209">
    <property type="entry name" value="Polyketide synthase Pks12"/>
    <property type="match status" value="2"/>
</dbReference>
<evidence type="ECO:0000256" key="4">
    <source>
        <dbReference type="ARBA" id="ARBA00022679"/>
    </source>
</evidence>
<reference evidence="14" key="2">
    <citation type="journal article" date="2022" name="BMC Genomics">
        <title>Comparative genome analysis of mycobacteria focusing on tRNA and non-coding RNA.</title>
        <authorList>
            <person name="Behra P.R.K."/>
            <person name="Pettersson B.M.F."/>
            <person name="Ramesh M."/>
            <person name="Das S."/>
            <person name="Dasgupta S."/>
            <person name="Kirsebom L.A."/>
        </authorList>
    </citation>
    <scope>NUCLEOTIDE SEQUENCE</scope>
    <source>
        <strain evidence="14">DSM 44838</strain>
    </source>
</reference>
<comment type="pathway">
    <text evidence="1">Lipid metabolism.</text>
</comment>
<evidence type="ECO:0000313" key="15">
    <source>
        <dbReference type="Proteomes" id="UP001141629"/>
    </source>
</evidence>
<feature type="domain" description="Ketosynthase family 3 (KS3)" evidence="12">
    <location>
        <begin position="2066"/>
        <end position="2486"/>
    </location>
</feature>
<dbReference type="InterPro" id="IPR014043">
    <property type="entry name" value="Acyl_transferase_dom"/>
</dbReference>
<dbReference type="InterPro" id="IPR032821">
    <property type="entry name" value="PKS_assoc"/>
</dbReference>
<dbReference type="PROSITE" id="PS50075">
    <property type="entry name" value="CARRIER"/>
    <property type="match status" value="2"/>
</dbReference>
<keyword evidence="8" id="KW-0012">Acyltransferase</keyword>
<dbReference type="InterPro" id="IPR020841">
    <property type="entry name" value="PKS_Beta-ketoAc_synthase_dom"/>
</dbReference>
<feature type="active site" description="Proton donor; for dehydratase activity" evidence="9">
    <location>
        <position position="3141"/>
    </location>
</feature>
<organism evidence="14 15">
    <name type="scientific">Mycobacterium yunnanensis</name>
    <dbReference type="NCBI Taxonomy" id="368477"/>
    <lineage>
        <taxon>Bacteria</taxon>
        <taxon>Bacillati</taxon>
        <taxon>Actinomycetota</taxon>
        <taxon>Actinomycetes</taxon>
        <taxon>Mycobacteriales</taxon>
        <taxon>Mycobacteriaceae</taxon>
        <taxon>Mycobacterium</taxon>
    </lineage>
</organism>
<name>A0A9X2Z2B1_9MYCO</name>
<keyword evidence="10" id="KW-0175">Coiled coil</keyword>
<dbReference type="SMART" id="SM00823">
    <property type="entry name" value="PKS_PP"/>
    <property type="match status" value="2"/>
</dbReference>
<evidence type="ECO:0000256" key="2">
    <source>
        <dbReference type="ARBA" id="ARBA00022450"/>
    </source>
</evidence>
<dbReference type="SUPFAM" id="SSF50129">
    <property type="entry name" value="GroES-like"/>
    <property type="match status" value="2"/>
</dbReference>
<keyword evidence="4" id="KW-0808">Transferase</keyword>
<dbReference type="PROSITE" id="PS52004">
    <property type="entry name" value="KS3_2"/>
    <property type="match status" value="2"/>
</dbReference>
<dbReference type="Pfam" id="PF08659">
    <property type="entry name" value="KR"/>
    <property type="match status" value="2"/>
</dbReference>
<evidence type="ECO:0000259" key="13">
    <source>
        <dbReference type="PROSITE" id="PS52019"/>
    </source>
</evidence>
<evidence type="ECO:0000256" key="5">
    <source>
        <dbReference type="ARBA" id="ARBA00022832"/>
    </source>
</evidence>
<dbReference type="Gene3D" id="3.40.50.720">
    <property type="entry name" value="NAD(P)-binding Rossmann-like Domain"/>
    <property type="match status" value="5"/>
</dbReference>
<evidence type="ECO:0000256" key="10">
    <source>
        <dbReference type="SAM" id="Coils"/>
    </source>
</evidence>
<gene>
    <name evidence="14" type="ORF">H7K45_09630</name>
</gene>
<dbReference type="SMART" id="SM01294">
    <property type="entry name" value="PKS_PP_betabranch"/>
    <property type="match status" value="2"/>
</dbReference>
<dbReference type="FunFam" id="3.40.47.10:FF:000019">
    <property type="entry name" value="Polyketide synthase type I"/>
    <property type="match status" value="2"/>
</dbReference>
<dbReference type="Gene3D" id="3.40.366.10">
    <property type="entry name" value="Malonyl-Coenzyme A Acyl Carrier Protein, domain 2"/>
    <property type="match status" value="2"/>
</dbReference>
<dbReference type="Gene3D" id="3.10.129.110">
    <property type="entry name" value="Polyketide synthase dehydratase"/>
    <property type="match status" value="2"/>
</dbReference>
<feature type="domain" description="PKS/mFAS DH" evidence="13">
    <location>
        <begin position="2948"/>
        <end position="3218"/>
    </location>
</feature>
<dbReference type="GO" id="GO:0016491">
    <property type="term" value="F:oxidoreductase activity"/>
    <property type="evidence" value="ECO:0007669"/>
    <property type="project" value="InterPro"/>
</dbReference>
<dbReference type="InterPro" id="IPR001227">
    <property type="entry name" value="Ac_transferase_dom_sf"/>
</dbReference>
<dbReference type="SMART" id="SM00829">
    <property type="entry name" value="PKS_ER"/>
    <property type="match status" value="2"/>
</dbReference>
<dbReference type="FunFam" id="3.40.366.10:FF:000002">
    <property type="entry name" value="Probable polyketide synthase 2"/>
    <property type="match status" value="2"/>
</dbReference>
<dbReference type="Gene3D" id="1.10.1200.10">
    <property type="entry name" value="ACP-like"/>
    <property type="match status" value="2"/>
</dbReference>
<dbReference type="SMART" id="SM00825">
    <property type="entry name" value="PKS_KS"/>
    <property type="match status" value="2"/>
</dbReference>
<protein>
    <submittedName>
        <fullName evidence="14">Type I polyketide synthase</fullName>
    </submittedName>
</protein>
<dbReference type="SMART" id="SM00826">
    <property type="entry name" value="PKS_DH"/>
    <property type="match status" value="2"/>
</dbReference>
<feature type="domain" description="Carrier" evidence="11">
    <location>
        <begin position="3992"/>
        <end position="4067"/>
    </location>
</feature>
<dbReference type="InterPro" id="IPR020806">
    <property type="entry name" value="PKS_PP-bd"/>
</dbReference>
<dbReference type="CDD" id="cd00833">
    <property type="entry name" value="PKS"/>
    <property type="match status" value="2"/>
</dbReference>
<dbReference type="InterPro" id="IPR013154">
    <property type="entry name" value="ADH-like_N"/>
</dbReference>
<dbReference type="InterPro" id="IPR013968">
    <property type="entry name" value="PKS_KR"/>
</dbReference>
<dbReference type="Pfam" id="PF02801">
    <property type="entry name" value="Ketoacyl-synt_C"/>
    <property type="match status" value="2"/>
</dbReference>
<dbReference type="Pfam" id="PF08240">
    <property type="entry name" value="ADH_N"/>
    <property type="match status" value="2"/>
</dbReference>
<reference evidence="14" key="1">
    <citation type="submission" date="2020-07" db="EMBL/GenBank/DDBJ databases">
        <authorList>
            <person name="Pettersson B.M.F."/>
            <person name="Behra P.R.K."/>
            <person name="Ramesh M."/>
            <person name="Das S."/>
            <person name="Dasgupta S."/>
            <person name="Kirsebom L.A."/>
        </authorList>
    </citation>
    <scope>NUCLEOTIDE SEQUENCE</scope>
    <source>
        <strain evidence="14">DSM 44838</strain>
    </source>
</reference>
<sequence length="4148" mass="432132">MADQLANATEALRRALVQNDRLKTQNRALLERSGEPIAVVGMSCRFPGDVNSPEDLWNMVAEGRDVATELPDDRGWDVARLYDADPDAPGKSYARAGSFVTDVGDFDAGFFGIAPSEALAMDPQQRMLLELSWEALERAGVDPTTLRGSATGVFAGVIAGGYGMSDDSIEGYRLTGMTSSVTSGRVAYVLGLEGPAVSIDTACSSSLVALHMAVQALRLGECDMALAGGVTVNATPTIFVEFSRHRGLAADGRCKPYANAADGVGWAEGGGVLVVERLSDAQRLGHNVLAVVRGSAVNQDGASNGLTAPNGPSQQRVVRAALANSGLTAAQVDVVEGHGTGTPLGDPIEAQALLGTYGQDRTQPLWLGSVKSNMGHTQAAAGVAGVIKMIMSMQHETLPVTLHVDEPSPHVDWTMGAVSLLTDPQPWPAGPTPRRAGISSFGISGTNAHVIVESAPTVQVEKDATAPVPQAGVLPWVLSAKTATALRNQAARLTDHLATHADLSDLDVAWTLAGRTSFEHRAVVLGTDRAQLAAGLSELTSDADVTRVIRGTATPVGKVAFVFPGQGSQWIGMGIELMSASTVFAEKLTACSEALSEFVDWSLLDVLRGEPGAPTLDRVDVVQPALFAVMVSLAELWRSVGVTPDAVIGHSQGEIAAAHVAGALSLRDAAKIVALRSKLLVELSGSAGMVSLACGADRARELLSGLDIEPRQAGIAVVNGRNAVVVSGETAALEALMAQCEALEIRARRIDVDYASHSAQVEAIDGRLQEALAGLEPHSTRTAFFSTVTGDLVDAATLDADYWYRNIRQTVQFDQAVRAAAAHGYRAFVETSPHPALIAGIEDTVRDCTDAATEPVVVPTLGRDDGGWDRFLASAAQAFISGIAVDWRATCTGGRLVEVPTYAFDRRRFWLSGGGTGSSDASGFGIDGAAHALLGAVVEVPETGQVVLTGRLSAATQPWLSDHAVGGLILFPGAGFVELVVRAGDEVGCSIVEELTLMAPLVVAPSGVPIRVVVGASEESGSRTVSVFSHPDDPEAPWVQHAEAIVGSAEVPSTADLSVWPPAGAVATDVSDAYETLAARGYEYGPAFRALTAMWRRGDEVFAEVTIPQDVQSGEFGVHPVLLDASMHAIALALEDHELALPFSWQQVALHAAGASSVRARIAPVGPNSVSIDLADGLGLPVLSVGSMTTRPVNAEQLALVGQASADGELFEVEWSAVAMPEPATPAAEFTVYEVPSAAADSADAVAATHTAVKAALTHLQSWLAEPSAATLVVVTHGAVALQGEDATDLAGAAVWGLVRAAQTENPGRIVLVDATGNPDVSLDLASVLAVGEPQVVVRGGVPHVARVVRSRSADAVLQPPTSGKPWRLGIATAGTFDNLALEEVPHSEEPLRTGHIRVEMNAVAANFRDVMITLGMFTHDALLGSEGAGVVVDVGEGVTDFAVGDRVMGLFPEGTGTLVQADARLVAPIPTGWTDAEAAATLVVYTTAYYGLRELADVQPGQSILIHAATGGVGLAAVQLARHWGLEVFTTASQPKWDALRALGFDDDHIGDSRSLGFEQKFAEVTGGRGFDVVLDSLAGDFVDASLRLLPRGGSFLEMGKTDIRDADTVAAAHPGVRYRAFDLFEPGRPRMHEYIVELSRMFDEGILTPLPVTTWDIRRAPAALRYLSQARHVGKIVMTMPAAWTRGTVLITGGTGMAGSAVARHVVANHGVTQLVLLSRRGPAAPGAAELVAELSAAGADVRVLAADAADRAELQSVLGGLDRPLSAVIHAAGVLDDAVVGSLTPERVDPVLRAKVDAAWNLHELSRDANVAAFVMFSSMAGVVGSAGQANYCAANTFLDALAAHRRVHGLPATSLAWGLWDQASDMTGHLADADLSRLGRDGILAMSTADAMALFDSALVVGEPLLAPVRIDRAALRARSAEGLLPPMFAQLASTSARRRVDDSLVAAKSKSALAQRLHGLTEQAQQAVILDLLRSHMSAVLGNTEPEAITAELAFSDHGFDSLTAVELRNRLKTATGLALSPTLIFDYPTPLALAGYIRQELAGAPQEITATSSAAQRVDDEPIAIVAMSCRYPGGVDSPEALWEMVAEGRDVLTDFPTDRGWDLAGLFSPDPDAPGKSYARTGGFIDNAADFDPGFFGVSPTEALAMDPQQRLFLELAWEGLERGGIDPLSLRGSATGVFAGVYAQGYGVGAEGAEGFRLTGQASSVASGRVSYVLGLEGPAVSIDTACSSSLVALHMAVQALRTGECDLALAGGVTVNAAPDIFVEFSRQRGLSSDGRCKSFAGAADGTGFADGGGILVVERLSDAQRNGHEVLALVAGSAINQDGASNGLTAPNGPSQQRVLRAALANAGLSAADVDVVEAHGTGTTLGDPIEAQALLATYGQDRQQPLWIGSVKSNMGHSQAAAGVAGIIKMVQSMRHEQLPATLHVDEPTPHVDWTMGSVALLTEAQPWPQNGTPRRAGVSSFGISGTNAHVIIEQAPPSEAPVGEVHRPAVVPWALSAKTPEALAAQARRLSDHLDAHPDLDAVDVGWTLGGRSSFAHRAVLLGAGRDDLLAELKGLAEDAPGGQTVVGRATGSGKTAFVFPGQGAQALGMGRELHAEFPVFAAAFDAVTTELDRHLLRPIRDVMWGSNAAVLDSTEYAQPALFTVEVAMFRLLESWGIEPDFVLGHSIGELTAAHVAGVLSLENAAALVAARGRLMQRLPDGGAMVAVGTSEARMRPLLRDGVGIAAVNGPESVVISGPEDAVLAIAEEAKATGCRVHQLAVSHAFHSSLMEPMLLEFNTVAGGMTLAEQGIPVVSNVTGELAGADFATAPYWANHILEAVRFDDSARFLASAGVTRFVEVGPASGLTATIAMSLAESEPVTVSTLKKDAAEPKTLLTGLAELSVSGVEVDWQAACTGGRLLDLPTYAFQRRRFWLTSGGSGSTDATGLGLGRTDHALLGAVVESPETGGVVLTGRLSTSTMPWLADHAVAGVVLFPGAGFVELAIRAGDEVGCSSVDELMLHAPLVLPAEGVAVQVVVSQADEAGGRVVSIFSRAQQDSSAWILHAEGELSVAASAPGSDLSIWPPVGAREVDVTDAYATMSARGYEYGPAFRGLKGMWQRGDEVFAEVSMPQELQANGFGVHPALLDGALHAVVMSRDDAEGEMALPFSWQKVSLHASGASAVRARLAPNGTSSMSIDLADGLGLPVLSVEAMVARPVTAQQLAAAVGGTGGGELFEVVWSAATPATEIPDGEFAIFESQPVSDESDELAGVYGATHVALERLQSWLAETAEATTPKTLVVTTRGAVALPGEDVTDLAGAAVWGLVRAAQTEHPGRVVLVDAQSDQVDPAPIVALGEPQVVIRDGVLHTARVLPSRAAESLLTPPADDAPWRLTVAESGTFDDLTLQAIPDADEPLEAGRIRVAVRAIGANFRDVMIALGLYPGGGSMGIEAAGIVVEVAPGVTEVSVGDRVMGLFPEGTGTMATTDARVVLPIPSDWGYAQGAGFTVGFATAYFALRGLADVQPGQSVLIHAGTGGVGMAAVQLARHWGLEVFATASQPKWDTLRAMGFDDDHIGDSRTLDFEQKFLAVTGGRGVDVVLDSLSGDFVDASLRLLPRGGAFLEMGKTDMRDADEVAAAHPGVRYRAFDLFEAGADGVGKILTGVAELADAGVLRPLPISTWDVRRAPAALRHLSQARHIGKVVLTMPDAWATGTVLITGGTGMAGASVARHVVANHGVRHLVLLSRRGQDAPGAAELVTELTDAGANVQVVAADAADRDALAKALAGIDHQHALSAVIHTAGVIDDAVVTSLTPDRVDSVLRSKVDAAWNLHELTRDHDLSAFVMFSSMAGLVGASGQANYSAANAYLDALAAHRRAQGLPAMSLGWGLWEQASGMTGHLQDVDLARLNRDGILALALDDALALFDEALTVDEPFLVPARIDRAALRTKSSAGTLPPMFVDLISGPARRQVGDSLAAAQSRSALAQRLSGLPTDEQYDLLLDLVRSHMATVLGVPNPQSIAPDLAFQDHGFDSLTAVELRNRLKAATGLTLSPTLIFDYPNPAAIAEYFRTQLVGEDEQGAATNDVDAELQRVVATIPIKRLRQAGVLDMLLNLAAGGGADTEAAGSTEPDRTQDIADMDLQDLLAAFSDDDAG</sequence>
<dbReference type="SUPFAM" id="SSF55048">
    <property type="entry name" value="Probable ACP-binding domain of malonyl-CoA ACP transacylase"/>
    <property type="match status" value="2"/>
</dbReference>
<keyword evidence="2" id="KW-0596">Phosphopantetheine</keyword>
<evidence type="ECO:0000259" key="11">
    <source>
        <dbReference type="PROSITE" id="PS50075"/>
    </source>
</evidence>
<feature type="active site" description="Proton acceptor; for dehydratase activity" evidence="9">
    <location>
        <position position="2980"/>
    </location>
</feature>
<dbReference type="InterPro" id="IPR057326">
    <property type="entry name" value="KR_dom"/>
</dbReference>
<dbReference type="SUPFAM" id="SSF51735">
    <property type="entry name" value="NAD(P)-binding Rossmann-fold domains"/>
    <property type="match status" value="6"/>
</dbReference>
<dbReference type="InterPro" id="IPR042104">
    <property type="entry name" value="PKS_dehydratase_sf"/>
</dbReference>
<dbReference type="Pfam" id="PF22953">
    <property type="entry name" value="SpnB_Rossmann"/>
    <property type="match status" value="2"/>
</dbReference>
<dbReference type="InterPro" id="IPR016036">
    <property type="entry name" value="Malonyl_transacylase_ACP-bd"/>
</dbReference>
<feature type="domain" description="Ketosynthase family 3 (KS3)" evidence="12">
    <location>
        <begin position="34"/>
        <end position="454"/>
    </location>
</feature>
<dbReference type="RefSeq" id="WP_263995565.1">
    <property type="nucleotide sequence ID" value="NZ_JACKVK010000005.1"/>
</dbReference>
<dbReference type="Gene3D" id="3.90.180.10">
    <property type="entry name" value="Medium-chain alcohol dehydrogenases, catalytic domain"/>
    <property type="match status" value="2"/>
</dbReference>
<dbReference type="Gene3D" id="3.30.70.3290">
    <property type="match status" value="2"/>
</dbReference>
<dbReference type="Pfam" id="PF13602">
    <property type="entry name" value="ADH_zinc_N_2"/>
    <property type="match status" value="2"/>
</dbReference>
<evidence type="ECO:0000259" key="12">
    <source>
        <dbReference type="PROSITE" id="PS52004"/>
    </source>
</evidence>
<evidence type="ECO:0000256" key="7">
    <source>
        <dbReference type="ARBA" id="ARBA00023268"/>
    </source>
</evidence>
<accession>A0A9X2Z2B1</accession>
<keyword evidence="3" id="KW-0597">Phosphoprotein</keyword>
<feature type="domain" description="Carrier" evidence="11">
    <location>
        <begin position="1972"/>
        <end position="2047"/>
    </location>
</feature>
<proteinExistence type="predicted"/>
<dbReference type="FunFam" id="3.90.180.10:FF:000032">
    <property type="entry name" value="Probable polyketide synthase pks1"/>
    <property type="match status" value="2"/>
</dbReference>
<dbReference type="InterPro" id="IPR049900">
    <property type="entry name" value="PKS_mFAS_DH"/>
</dbReference>
<keyword evidence="7" id="KW-0511">Multifunctional enzyme</keyword>
<dbReference type="CDD" id="cd08956">
    <property type="entry name" value="KR_3_FAS_SDR_x"/>
    <property type="match status" value="2"/>
</dbReference>
<dbReference type="Gene3D" id="3.40.47.10">
    <property type="match status" value="2"/>
</dbReference>
<dbReference type="InterPro" id="IPR036291">
    <property type="entry name" value="NAD(P)-bd_dom_sf"/>
</dbReference>
<dbReference type="Proteomes" id="UP001141629">
    <property type="component" value="Unassembled WGS sequence"/>
</dbReference>
<feature type="region of interest" description="C-terminal hotdog fold" evidence="9">
    <location>
        <begin position="1065"/>
        <end position="1199"/>
    </location>
</feature>
<dbReference type="Pfam" id="PF14765">
    <property type="entry name" value="PS-DH"/>
    <property type="match status" value="2"/>
</dbReference>
<dbReference type="InterPro" id="IPR055123">
    <property type="entry name" value="SpnB-like_Rossmann"/>
</dbReference>
<dbReference type="InterPro" id="IPR016039">
    <property type="entry name" value="Thiolase-like"/>
</dbReference>
<dbReference type="Pfam" id="PF16197">
    <property type="entry name" value="KAsynt_C_assoc"/>
    <property type="match status" value="2"/>
</dbReference>
<dbReference type="SUPFAM" id="SSF47336">
    <property type="entry name" value="ACP-like"/>
    <property type="match status" value="2"/>
</dbReference>
<dbReference type="InterPro" id="IPR014030">
    <property type="entry name" value="Ketoacyl_synth_N"/>
</dbReference>
<feature type="active site" description="Proton acceptor; for dehydratase activity" evidence="9">
    <location>
        <position position="963"/>
    </location>
</feature>
<dbReference type="InterPro" id="IPR049551">
    <property type="entry name" value="PKS_DH_C"/>
</dbReference>
<comment type="caution">
    <text evidence="14">The sequence shown here is derived from an EMBL/GenBank/DDBJ whole genome shotgun (WGS) entry which is preliminary data.</text>
</comment>
<dbReference type="SMART" id="SM00822">
    <property type="entry name" value="PKS_KR"/>
    <property type="match status" value="2"/>
</dbReference>
<dbReference type="InterPro" id="IPR020843">
    <property type="entry name" value="ER"/>
</dbReference>
<dbReference type="PROSITE" id="PS52019">
    <property type="entry name" value="PKS_MFAS_DH"/>
    <property type="match status" value="2"/>
</dbReference>
<dbReference type="EMBL" id="JACKVK010000005">
    <property type="protein sequence ID" value="MCV7420797.1"/>
    <property type="molecule type" value="Genomic_DNA"/>
</dbReference>
<dbReference type="GO" id="GO:0004315">
    <property type="term" value="F:3-oxoacyl-[acyl-carrier-protein] synthase activity"/>
    <property type="evidence" value="ECO:0007669"/>
    <property type="project" value="InterPro"/>
</dbReference>
<evidence type="ECO:0000313" key="14">
    <source>
        <dbReference type="EMBL" id="MCV7420797.1"/>
    </source>
</evidence>